<organism evidence="1 2">
    <name type="scientific">Mediterraneibacter gnavus</name>
    <name type="common">Ruminococcus gnavus</name>
    <dbReference type="NCBI Taxonomy" id="33038"/>
    <lineage>
        <taxon>Bacteria</taxon>
        <taxon>Bacillati</taxon>
        <taxon>Bacillota</taxon>
        <taxon>Clostridia</taxon>
        <taxon>Lachnospirales</taxon>
        <taxon>Lachnospiraceae</taxon>
        <taxon>Mediterraneibacter</taxon>
    </lineage>
</organism>
<dbReference type="Proteomes" id="UP001212160">
    <property type="component" value="Unassembled WGS sequence"/>
</dbReference>
<protein>
    <recommendedName>
        <fullName evidence="3">PaaI family thioesterase</fullName>
    </recommendedName>
</protein>
<evidence type="ECO:0000313" key="1">
    <source>
        <dbReference type="EMBL" id="MDB8688051.1"/>
    </source>
</evidence>
<evidence type="ECO:0008006" key="3">
    <source>
        <dbReference type="Google" id="ProtNLM"/>
    </source>
</evidence>
<dbReference type="RefSeq" id="WP_272108114.1">
    <property type="nucleotide sequence ID" value="NZ_JAQMLA010000061.1"/>
</dbReference>
<gene>
    <name evidence="1" type="ORF">PNW85_15505</name>
</gene>
<dbReference type="AlphaFoldDB" id="A0AAW6DKE7"/>
<comment type="caution">
    <text evidence="1">The sequence shown here is derived from an EMBL/GenBank/DDBJ whole genome shotgun (WGS) entry which is preliminary data.</text>
</comment>
<dbReference type="SUPFAM" id="SSF54637">
    <property type="entry name" value="Thioesterase/thiol ester dehydrase-isomerase"/>
    <property type="match status" value="1"/>
</dbReference>
<sequence length="92" mass="10279">MDFSAYEKGNPFMSYNHIQICKVDPDCCVVKVNLVAESMNLHGHVHGGLLYAMADCVAGIFARMDGRDYVTQSALVLCQEKVQIKCNQFSLF</sequence>
<reference evidence="1" key="1">
    <citation type="submission" date="2023-01" db="EMBL/GenBank/DDBJ databases">
        <title>Human gut microbiome strain richness.</title>
        <authorList>
            <person name="Chen-Liaw A."/>
        </authorList>
    </citation>
    <scope>NUCLEOTIDE SEQUENCE</scope>
    <source>
        <strain evidence="1">RTP21484st1_H11_RTP21484_190118</strain>
    </source>
</reference>
<proteinExistence type="predicted"/>
<accession>A0AAW6DKE7</accession>
<dbReference type="InterPro" id="IPR029069">
    <property type="entry name" value="HotDog_dom_sf"/>
</dbReference>
<dbReference type="Gene3D" id="3.10.129.10">
    <property type="entry name" value="Hotdog Thioesterase"/>
    <property type="match status" value="1"/>
</dbReference>
<evidence type="ECO:0000313" key="2">
    <source>
        <dbReference type="Proteomes" id="UP001212160"/>
    </source>
</evidence>
<name>A0AAW6DKE7_MEDGN</name>
<dbReference type="EMBL" id="JAQMLA010000061">
    <property type="protein sequence ID" value="MDB8688051.1"/>
    <property type="molecule type" value="Genomic_DNA"/>
</dbReference>